<dbReference type="EMBL" id="JAPFCC010000001">
    <property type="protein sequence ID" value="MCW7551863.1"/>
    <property type="molecule type" value="Genomic_DNA"/>
</dbReference>
<evidence type="ECO:0000313" key="11">
    <source>
        <dbReference type="Proteomes" id="UP001209854"/>
    </source>
</evidence>
<dbReference type="RefSeq" id="WP_262566861.1">
    <property type="nucleotide sequence ID" value="NZ_JAPFCC010000001.1"/>
</dbReference>
<evidence type="ECO:0000256" key="6">
    <source>
        <dbReference type="SAM" id="Coils"/>
    </source>
</evidence>
<keyword evidence="4 7" id="KW-1133">Transmembrane helix</keyword>
<reference evidence="10 11" key="1">
    <citation type="submission" date="2022-10" db="EMBL/GenBank/DDBJ databases">
        <title>High-quality genome sequences of two octocoral-associated bacteria, Endozoicomonas euniceicola EF212 and Endozoicomonas gorgoniicola PS125.</title>
        <authorList>
            <person name="Chiou Y.-J."/>
            <person name="Chen Y.-H."/>
        </authorList>
    </citation>
    <scope>NUCLEOTIDE SEQUENCE [LARGE SCALE GENOMIC DNA]</scope>
    <source>
        <strain evidence="10 11">PS125</strain>
    </source>
</reference>
<evidence type="ECO:0000256" key="8">
    <source>
        <dbReference type="SAM" id="SignalP"/>
    </source>
</evidence>
<dbReference type="InterPro" id="IPR016476">
    <property type="entry name" value="SH3_dom_pro"/>
</dbReference>
<keyword evidence="3 8" id="KW-0732">Signal</keyword>
<evidence type="ECO:0000256" key="2">
    <source>
        <dbReference type="ARBA" id="ARBA00022692"/>
    </source>
</evidence>
<evidence type="ECO:0000256" key="3">
    <source>
        <dbReference type="ARBA" id="ARBA00022729"/>
    </source>
</evidence>
<proteinExistence type="predicted"/>
<feature type="domain" description="SH3b" evidence="9">
    <location>
        <begin position="26"/>
        <end position="93"/>
    </location>
</feature>
<comment type="caution">
    <text evidence="10">The sequence shown here is derived from an EMBL/GenBank/DDBJ whole genome shotgun (WGS) entry which is preliminary data.</text>
</comment>
<accession>A0ABT3MRV1</accession>
<feature type="chain" id="PRO_5045961310" evidence="8">
    <location>
        <begin position="27"/>
        <end position="229"/>
    </location>
</feature>
<evidence type="ECO:0000256" key="4">
    <source>
        <dbReference type="ARBA" id="ARBA00022989"/>
    </source>
</evidence>
<feature type="coiled-coil region" evidence="6">
    <location>
        <begin position="99"/>
        <end position="192"/>
    </location>
</feature>
<comment type="subcellular location">
    <subcellularLocation>
        <location evidence="1">Membrane</location>
        <topology evidence="1">Single-pass membrane protein</topology>
    </subcellularLocation>
</comment>
<feature type="transmembrane region" description="Helical" evidence="7">
    <location>
        <begin position="197"/>
        <end position="218"/>
    </location>
</feature>
<dbReference type="PROSITE" id="PS51781">
    <property type="entry name" value="SH3B"/>
    <property type="match status" value="1"/>
</dbReference>
<evidence type="ECO:0000313" key="10">
    <source>
        <dbReference type="EMBL" id="MCW7551863.1"/>
    </source>
</evidence>
<name>A0ABT3MRV1_9GAMM</name>
<dbReference type="PIRSF" id="PIRSF006158">
    <property type="entry name" value="UCP006158_SH3"/>
    <property type="match status" value="1"/>
</dbReference>
<evidence type="ECO:0000256" key="1">
    <source>
        <dbReference type="ARBA" id="ARBA00004167"/>
    </source>
</evidence>
<feature type="signal peptide" evidence="8">
    <location>
        <begin position="1"/>
        <end position="26"/>
    </location>
</feature>
<evidence type="ECO:0000256" key="7">
    <source>
        <dbReference type="SAM" id="Phobius"/>
    </source>
</evidence>
<dbReference type="Proteomes" id="UP001209854">
    <property type="component" value="Unassembled WGS sequence"/>
</dbReference>
<keyword evidence="6" id="KW-0175">Coiled coil</keyword>
<dbReference type="Pfam" id="PF08239">
    <property type="entry name" value="SH3_3"/>
    <property type="match status" value="1"/>
</dbReference>
<sequence length="229" mass="25869">MKLIVKTMMFALAAVWLSGTAAQVQAADKYVTDVVYVPLRAGPGNKYRILHQGLKTGARMTVLEDNAGEGFTKVRMSNGTEGFIRTQYLMDSQPARDRLPKEQKKSQQLSAQLKQLQAELQQQETELQSARDNLKNTSAMLDEKTTELVSLREATAEPLALDRRNKQLMEENLRYKNRVEVVEAENAQLVRNNSIRWYLYGGGTILIGILLGLFLPMVKLRKKPASDWV</sequence>
<organism evidence="10 11">
    <name type="scientific">Endozoicomonas gorgoniicola</name>
    <dbReference type="NCBI Taxonomy" id="1234144"/>
    <lineage>
        <taxon>Bacteria</taxon>
        <taxon>Pseudomonadati</taxon>
        <taxon>Pseudomonadota</taxon>
        <taxon>Gammaproteobacteria</taxon>
        <taxon>Oceanospirillales</taxon>
        <taxon>Endozoicomonadaceae</taxon>
        <taxon>Endozoicomonas</taxon>
    </lineage>
</organism>
<evidence type="ECO:0000259" key="9">
    <source>
        <dbReference type="PROSITE" id="PS51781"/>
    </source>
</evidence>
<dbReference type="Gene3D" id="2.30.30.40">
    <property type="entry name" value="SH3 Domains"/>
    <property type="match status" value="1"/>
</dbReference>
<keyword evidence="11" id="KW-1185">Reference proteome</keyword>
<keyword evidence="2 7" id="KW-0812">Transmembrane</keyword>
<keyword evidence="5 7" id="KW-0472">Membrane</keyword>
<dbReference type="NCBIfam" id="TIGR04211">
    <property type="entry name" value="SH3_and_anchor"/>
    <property type="match status" value="1"/>
</dbReference>
<gene>
    <name evidence="10" type="ORF">NX722_04245</name>
</gene>
<dbReference type="InterPro" id="IPR003646">
    <property type="entry name" value="SH3-like_bac-type"/>
</dbReference>
<evidence type="ECO:0000256" key="5">
    <source>
        <dbReference type="ARBA" id="ARBA00023136"/>
    </source>
</evidence>
<protein>
    <submittedName>
        <fullName evidence="10">TIGR04211 family SH3 domain-containing protein</fullName>
    </submittedName>
</protein>